<gene>
    <name evidence="8" type="ORF">EPI10_023018</name>
</gene>
<comment type="caution">
    <text evidence="8">The sequence shown here is derived from an EMBL/GenBank/DDBJ whole genome shotgun (WGS) entry which is preliminary data.</text>
</comment>
<protein>
    <submittedName>
        <fullName evidence="8">Transcription factor</fullName>
    </submittedName>
</protein>
<name>A0A5B6VU83_9ROSI</name>
<keyword evidence="5" id="KW-0804">Transcription</keyword>
<keyword evidence="9" id="KW-1185">Reference proteome</keyword>
<evidence type="ECO:0000313" key="9">
    <source>
        <dbReference type="Proteomes" id="UP000325315"/>
    </source>
</evidence>
<dbReference type="Proteomes" id="UP000325315">
    <property type="component" value="Unassembled WGS sequence"/>
</dbReference>
<evidence type="ECO:0000256" key="1">
    <source>
        <dbReference type="ARBA" id="ARBA00004123"/>
    </source>
</evidence>
<keyword evidence="3" id="KW-0805">Transcription regulation</keyword>
<organism evidence="8 9">
    <name type="scientific">Gossypium australe</name>
    <dbReference type="NCBI Taxonomy" id="47621"/>
    <lineage>
        <taxon>Eukaryota</taxon>
        <taxon>Viridiplantae</taxon>
        <taxon>Streptophyta</taxon>
        <taxon>Embryophyta</taxon>
        <taxon>Tracheophyta</taxon>
        <taxon>Spermatophyta</taxon>
        <taxon>Magnoliopsida</taxon>
        <taxon>eudicotyledons</taxon>
        <taxon>Gunneridae</taxon>
        <taxon>Pentapetalae</taxon>
        <taxon>rosids</taxon>
        <taxon>malvids</taxon>
        <taxon>Malvales</taxon>
        <taxon>Malvaceae</taxon>
        <taxon>Malvoideae</taxon>
        <taxon>Gossypium</taxon>
    </lineage>
</organism>
<keyword evidence="2" id="KW-0677">Repeat</keyword>
<dbReference type="GO" id="GO:0005634">
    <property type="term" value="C:nucleus"/>
    <property type="evidence" value="ECO:0007669"/>
    <property type="project" value="UniProtKB-SubCell"/>
</dbReference>
<keyword evidence="4" id="KW-0238">DNA-binding</keyword>
<dbReference type="GO" id="GO:0003677">
    <property type="term" value="F:DNA binding"/>
    <property type="evidence" value="ECO:0007669"/>
    <property type="project" value="UniProtKB-KW"/>
</dbReference>
<reference evidence="8" key="1">
    <citation type="submission" date="2019-08" db="EMBL/GenBank/DDBJ databases">
        <authorList>
            <person name="Liu F."/>
        </authorList>
    </citation>
    <scope>NUCLEOTIDE SEQUENCE [LARGE SCALE GENOMIC DNA]</scope>
    <source>
        <strain evidence="8">PA1801</strain>
        <tissue evidence="8">Leaf</tissue>
    </source>
</reference>
<sequence>MFGVITIHYVEFKLILILFDSFLTAIQYQDKTRPLFIENDDDGREQPIYSQNEGGVSLGSTGMNNGDVGIGREVVVNRAEDAVLLEYYMRSHSEGNWNVVQKKKGLARCRNSCRLRGANH</sequence>
<evidence type="ECO:0000256" key="3">
    <source>
        <dbReference type="ARBA" id="ARBA00023015"/>
    </source>
</evidence>
<evidence type="ECO:0000256" key="6">
    <source>
        <dbReference type="ARBA" id="ARBA00023242"/>
    </source>
</evidence>
<dbReference type="OrthoDB" id="10434641at2759"/>
<evidence type="ECO:0000256" key="5">
    <source>
        <dbReference type="ARBA" id="ARBA00023163"/>
    </source>
</evidence>
<dbReference type="PANTHER" id="PTHR47995">
    <property type="entry name" value="TRANSCRIPTION FACTOR MYB33-RELATED"/>
    <property type="match status" value="1"/>
</dbReference>
<dbReference type="EMBL" id="SMMG02000005">
    <property type="protein sequence ID" value="KAA3472545.1"/>
    <property type="molecule type" value="Genomic_DNA"/>
</dbReference>
<accession>A0A5B6VU83</accession>
<proteinExistence type="predicted"/>
<keyword evidence="7" id="KW-0732">Signal</keyword>
<dbReference type="PANTHER" id="PTHR47995:SF18">
    <property type="entry name" value="TRANSCRIPTION FACTOR MYB65"/>
    <property type="match status" value="1"/>
</dbReference>
<evidence type="ECO:0000313" key="8">
    <source>
        <dbReference type="EMBL" id="KAA3472545.1"/>
    </source>
</evidence>
<evidence type="ECO:0000256" key="4">
    <source>
        <dbReference type="ARBA" id="ARBA00023125"/>
    </source>
</evidence>
<evidence type="ECO:0000256" key="2">
    <source>
        <dbReference type="ARBA" id="ARBA00022737"/>
    </source>
</evidence>
<evidence type="ECO:0000256" key="7">
    <source>
        <dbReference type="SAM" id="SignalP"/>
    </source>
</evidence>
<keyword evidence="6" id="KW-0539">Nucleus</keyword>
<comment type="subcellular location">
    <subcellularLocation>
        <location evidence="1">Nucleus</location>
    </subcellularLocation>
</comment>
<dbReference type="AlphaFoldDB" id="A0A5B6VU83"/>
<feature type="chain" id="PRO_5022739082" evidence="7">
    <location>
        <begin position="26"/>
        <end position="120"/>
    </location>
</feature>
<feature type="signal peptide" evidence="7">
    <location>
        <begin position="1"/>
        <end position="25"/>
    </location>
</feature>